<comment type="caution">
    <text evidence="6">The sequence shown here is derived from an EMBL/GenBank/DDBJ whole genome shotgun (WGS) entry which is preliminary data.</text>
</comment>
<dbReference type="InterPro" id="IPR051368">
    <property type="entry name" value="SerProtInhib-TIL_Domain"/>
</dbReference>
<keyword evidence="7" id="KW-1185">Reference proteome</keyword>
<dbReference type="SUPFAM" id="SSF57567">
    <property type="entry name" value="Serine protease inhibitors"/>
    <property type="match status" value="4"/>
</dbReference>
<feature type="domain" description="Follistatin-like" evidence="5">
    <location>
        <begin position="305"/>
        <end position="329"/>
    </location>
</feature>
<keyword evidence="4" id="KW-0732">Signal</keyword>
<dbReference type="EMBL" id="JAVFWL010000005">
    <property type="protein sequence ID" value="KAK6757776.1"/>
    <property type="molecule type" value="Genomic_DNA"/>
</dbReference>
<feature type="domain" description="Follistatin-like" evidence="5">
    <location>
        <begin position="29"/>
        <end position="51"/>
    </location>
</feature>
<feature type="domain" description="Follistatin-like" evidence="5">
    <location>
        <begin position="339"/>
        <end position="361"/>
    </location>
</feature>
<feature type="domain" description="Follistatin-like" evidence="5">
    <location>
        <begin position="460"/>
        <end position="482"/>
    </location>
</feature>
<evidence type="ECO:0000256" key="4">
    <source>
        <dbReference type="SAM" id="SignalP"/>
    </source>
</evidence>
<dbReference type="Pfam" id="PF01826">
    <property type="entry name" value="TIL"/>
    <property type="match status" value="4"/>
</dbReference>
<keyword evidence="2" id="KW-0722">Serine protease inhibitor</keyword>
<keyword evidence="3" id="KW-1015">Disulfide bond</keyword>
<feature type="chain" id="PRO_5047364967" description="Follistatin-like domain-containing protein" evidence="4">
    <location>
        <begin position="25"/>
        <end position="575"/>
    </location>
</feature>
<accession>A0ABR1E561</accession>
<evidence type="ECO:0000259" key="5">
    <source>
        <dbReference type="SMART" id="SM00274"/>
    </source>
</evidence>
<dbReference type="PANTHER" id="PTHR23259">
    <property type="entry name" value="RIDDLE"/>
    <property type="match status" value="1"/>
</dbReference>
<name>A0ABR1E561_NECAM</name>
<dbReference type="InterPro" id="IPR036084">
    <property type="entry name" value="Ser_inhib-like_sf"/>
</dbReference>
<feature type="domain" description="Follistatin-like" evidence="5">
    <location>
        <begin position="271"/>
        <end position="289"/>
    </location>
</feature>
<reference evidence="6 7" key="1">
    <citation type="submission" date="2023-08" db="EMBL/GenBank/DDBJ databases">
        <title>A Necator americanus chromosomal reference genome.</title>
        <authorList>
            <person name="Ilik V."/>
            <person name="Petrzelkova K.J."/>
            <person name="Pardy F."/>
            <person name="Fuh T."/>
            <person name="Niatou-Singa F.S."/>
            <person name="Gouil Q."/>
            <person name="Baker L."/>
            <person name="Ritchie M.E."/>
            <person name="Jex A.R."/>
            <person name="Gazzola D."/>
            <person name="Li H."/>
            <person name="Toshio Fujiwara R."/>
            <person name="Zhan B."/>
            <person name="Aroian R.V."/>
            <person name="Pafco B."/>
            <person name="Schwarz E.M."/>
        </authorList>
    </citation>
    <scope>NUCLEOTIDE SEQUENCE [LARGE SCALE GENOMIC DNA]</scope>
    <source>
        <strain evidence="6 7">Aroian</strain>
        <tissue evidence="6">Whole animal</tissue>
    </source>
</reference>
<feature type="signal peptide" evidence="4">
    <location>
        <begin position="1"/>
        <end position="24"/>
    </location>
</feature>
<evidence type="ECO:0000256" key="1">
    <source>
        <dbReference type="ARBA" id="ARBA00022690"/>
    </source>
</evidence>
<proteinExistence type="predicted"/>
<gene>
    <name evidence="6" type="primary">Necator_chrV.g20330</name>
    <name evidence="6" type="ORF">RB195_015538</name>
</gene>
<dbReference type="InterPro" id="IPR003645">
    <property type="entry name" value="Fol_N"/>
</dbReference>
<dbReference type="InterPro" id="IPR002919">
    <property type="entry name" value="TIL_dom"/>
</dbReference>
<keyword evidence="1" id="KW-0646">Protease inhibitor</keyword>
<protein>
    <recommendedName>
        <fullName evidence="5">Follistatin-like domain-containing protein</fullName>
    </recommendedName>
</protein>
<evidence type="ECO:0000256" key="3">
    <source>
        <dbReference type="ARBA" id="ARBA00023157"/>
    </source>
</evidence>
<dbReference type="PANTHER" id="PTHR23259:SF70">
    <property type="entry name" value="ACCESSORY GLAND PROTEIN ACP62F-RELATED"/>
    <property type="match status" value="1"/>
</dbReference>
<evidence type="ECO:0000313" key="7">
    <source>
        <dbReference type="Proteomes" id="UP001303046"/>
    </source>
</evidence>
<dbReference type="CDD" id="cd19941">
    <property type="entry name" value="TIL"/>
    <property type="match status" value="4"/>
</dbReference>
<dbReference type="Proteomes" id="UP001303046">
    <property type="component" value="Unassembled WGS sequence"/>
</dbReference>
<dbReference type="Gene3D" id="2.10.25.10">
    <property type="entry name" value="Laminin"/>
    <property type="match status" value="4"/>
</dbReference>
<dbReference type="SMART" id="SM00274">
    <property type="entry name" value="FOLN"/>
    <property type="match status" value="5"/>
</dbReference>
<evidence type="ECO:0000256" key="2">
    <source>
        <dbReference type="ARBA" id="ARBA00022900"/>
    </source>
</evidence>
<sequence length="575" mass="62032">MQEFSSHIFAECLLALFCLTCATAKSYGPCAAVRCGFNTRCIEFNGSAKCYDTTCPTGEVFSECSSYCEPTCIPSDIACIQVCGPPACQCQPSFLRDNGKCVDPKLCSNKKVTTQSYVDEPITPSTSSCSPPCKPGFHCDDKTCVADEMKIPRCAEVRVKCQAGHHCEDTPTGITCAPDPICPANEVFNICASDCEQTCVPMGRPCTLNCLPPKCQCKDGYVREGGRCIDPKKCPNRKQSTDRIHESVMQSYVDEPITPVPLNCQSATIQILCVEGFHCEIANGAPTCVPNRRVAPKRGSQPSVTCATTLMLCRDGTHCEDINGKPKCVKDRGVSTDMPCKNVVCPSGQHCEFYRGVAQCTKSPGPCAAAFCAGGECIEYDNTFGCFNTKCGPNEEFRRCASCEPTCGPIVPCLPVCFPPACQCIGGYVRDNGKCIERNKCKKQSETNGKPTSTITNSFPCAKVKCPPGQYCEFYEGATMCVPLPGPCASVRCAGTECIEYNDTFGCFNTTCGPNEEFKRCASCEPTCGPIVPCLDVCQPPTCQCKGGYVRSKGMCIKQSSCEKSGEHGNNPYHR</sequence>
<organism evidence="6 7">
    <name type="scientific">Necator americanus</name>
    <name type="common">Human hookworm</name>
    <dbReference type="NCBI Taxonomy" id="51031"/>
    <lineage>
        <taxon>Eukaryota</taxon>
        <taxon>Metazoa</taxon>
        <taxon>Ecdysozoa</taxon>
        <taxon>Nematoda</taxon>
        <taxon>Chromadorea</taxon>
        <taxon>Rhabditida</taxon>
        <taxon>Rhabditina</taxon>
        <taxon>Rhabditomorpha</taxon>
        <taxon>Strongyloidea</taxon>
        <taxon>Ancylostomatidae</taxon>
        <taxon>Bunostominae</taxon>
        <taxon>Necator</taxon>
    </lineage>
</organism>
<evidence type="ECO:0000313" key="6">
    <source>
        <dbReference type="EMBL" id="KAK6757776.1"/>
    </source>
</evidence>